<gene>
    <name evidence="2" type="ORF">ACFOD6_06340</name>
</gene>
<dbReference type="Proteomes" id="UP001595445">
    <property type="component" value="Unassembled WGS sequence"/>
</dbReference>
<keyword evidence="1" id="KW-0732">Signal</keyword>
<proteinExistence type="predicted"/>
<evidence type="ECO:0008006" key="4">
    <source>
        <dbReference type="Google" id="ProtNLM"/>
    </source>
</evidence>
<evidence type="ECO:0000256" key="1">
    <source>
        <dbReference type="SAM" id="SignalP"/>
    </source>
</evidence>
<feature type="chain" id="PRO_5046084242" description="Lipoprotein" evidence="1">
    <location>
        <begin position="21"/>
        <end position="51"/>
    </location>
</feature>
<organism evidence="2 3">
    <name type="scientific">Tabrizicola soli</name>
    <dbReference type="NCBI Taxonomy" id="2185115"/>
    <lineage>
        <taxon>Bacteria</taxon>
        <taxon>Pseudomonadati</taxon>
        <taxon>Pseudomonadota</taxon>
        <taxon>Alphaproteobacteria</taxon>
        <taxon>Rhodobacterales</taxon>
        <taxon>Paracoccaceae</taxon>
        <taxon>Tabrizicola</taxon>
    </lineage>
</organism>
<dbReference type="RefSeq" id="WP_197641931.1">
    <property type="nucleotide sequence ID" value="NZ_JAEACP010000002.1"/>
</dbReference>
<evidence type="ECO:0000313" key="2">
    <source>
        <dbReference type="EMBL" id="MFC3085664.1"/>
    </source>
</evidence>
<sequence>MKGIVTIGLLAALLGLTACAETGQYPVGGDQCGPSDPVQKLDAADCVVPGS</sequence>
<accession>A0ABV7DU94</accession>
<keyword evidence="3" id="KW-1185">Reference proteome</keyword>
<dbReference type="PROSITE" id="PS51257">
    <property type="entry name" value="PROKAR_LIPOPROTEIN"/>
    <property type="match status" value="1"/>
</dbReference>
<comment type="caution">
    <text evidence="2">The sequence shown here is derived from an EMBL/GenBank/DDBJ whole genome shotgun (WGS) entry which is preliminary data.</text>
</comment>
<protein>
    <recommendedName>
        <fullName evidence="4">Lipoprotein</fullName>
    </recommendedName>
</protein>
<name>A0ABV7DU94_9RHOB</name>
<evidence type="ECO:0000313" key="3">
    <source>
        <dbReference type="Proteomes" id="UP001595445"/>
    </source>
</evidence>
<reference evidence="3" key="1">
    <citation type="journal article" date="2019" name="Int. J. Syst. Evol. Microbiol.">
        <title>The Global Catalogue of Microorganisms (GCM) 10K type strain sequencing project: providing services to taxonomists for standard genome sequencing and annotation.</title>
        <authorList>
            <consortium name="The Broad Institute Genomics Platform"/>
            <consortium name="The Broad Institute Genome Sequencing Center for Infectious Disease"/>
            <person name="Wu L."/>
            <person name="Ma J."/>
        </authorList>
    </citation>
    <scope>NUCLEOTIDE SEQUENCE [LARGE SCALE GENOMIC DNA]</scope>
    <source>
        <strain evidence="3">KCTC 62102</strain>
    </source>
</reference>
<dbReference type="EMBL" id="JBHRSM010000011">
    <property type="protein sequence ID" value="MFC3085664.1"/>
    <property type="molecule type" value="Genomic_DNA"/>
</dbReference>
<feature type="signal peptide" evidence="1">
    <location>
        <begin position="1"/>
        <end position="20"/>
    </location>
</feature>